<evidence type="ECO:0000313" key="1">
    <source>
        <dbReference type="EMBL" id="VTZ65923.1"/>
    </source>
</evidence>
<dbReference type="EMBL" id="CABFNB010000164">
    <property type="protein sequence ID" value="VTZ65923.1"/>
    <property type="molecule type" value="Genomic_DNA"/>
</dbReference>
<proteinExistence type="predicted"/>
<reference evidence="1" key="1">
    <citation type="submission" date="2019-06" db="EMBL/GenBank/DDBJ databases">
        <authorList>
            <person name="Le Quere A."/>
            <person name="Colella S."/>
        </authorList>
    </citation>
    <scope>NUCLEOTIDE SEQUENCE</scope>
    <source>
        <strain evidence="1">EmedicaeMD41</strain>
    </source>
</reference>
<gene>
    <name evidence="1" type="ORF">EMEDMD4_920004</name>
</gene>
<accession>A0A508X815</accession>
<sequence length="148" mass="16399">MDLSDACLEFAMVHRAFADAIAYYADLNQEMSLTSYSSSQLIKSCILSDLPVTGYSRRGIRTVRAAVNRSPGLFGGGARRGGVERQSQSTRRITAARACGGDRAADCDERDPARYFHFPKRRAAGLRCDSRKRSEAMCSRILLRISVR</sequence>
<protein>
    <submittedName>
        <fullName evidence="1">Uncharacterized protein</fullName>
    </submittedName>
</protein>
<organism evidence="1">
    <name type="scientific">Sinorhizobium medicae</name>
    <dbReference type="NCBI Taxonomy" id="110321"/>
    <lineage>
        <taxon>Bacteria</taxon>
        <taxon>Pseudomonadati</taxon>
        <taxon>Pseudomonadota</taxon>
        <taxon>Alphaproteobacteria</taxon>
        <taxon>Hyphomicrobiales</taxon>
        <taxon>Rhizobiaceae</taxon>
        <taxon>Sinorhizobium/Ensifer group</taxon>
        <taxon>Sinorhizobium</taxon>
    </lineage>
</organism>
<dbReference type="AlphaFoldDB" id="A0A508X815"/>
<name>A0A508X815_9HYPH</name>
<dbReference type="Proteomes" id="UP000507954">
    <property type="component" value="Unassembled WGS sequence"/>
</dbReference>